<dbReference type="EMBL" id="FN394216">
    <property type="protein sequence ID" value="CAY86207.1"/>
    <property type="molecule type" value="Genomic_DNA"/>
</dbReference>
<dbReference type="AlphaFoldDB" id="C8ZHN2"/>
<gene>
    <name evidence="1" type="ORF">EC1118_1O4_0881g</name>
</gene>
<protein>
    <submittedName>
        <fullName evidence="1">EC1118_1O4_0881p</fullName>
    </submittedName>
</protein>
<reference evidence="1 2" key="1">
    <citation type="journal article" date="2009" name="Proc. Natl. Acad. Sci. U.S.A.">
        <title>Eukaryote-to-eukaryote gene transfer events revealed by the genome sequence of the wine yeast Saccharomyces cerevisiae EC1118.</title>
        <authorList>
            <person name="Novo M."/>
            <person name="Bigey F."/>
            <person name="Beyne E."/>
            <person name="Galeote V."/>
            <person name="Gavory F."/>
            <person name="Mallet S."/>
            <person name="Cambot B."/>
            <person name="Legras J.L."/>
            <person name="Wincker P."/>
            <person name="Casaregola S."/>
            <person name="Dequin S."/>
        </authorList>
    </citation>
    <scope>NUCLEOTIDE SEQUENCE [LARGE SCALE GENOMIC DNA]</scope>
    <source>
        <strain evidence="2">Lalvin EC1118 / Prise de mousse</strain>
    </source>
</reference>
<evidence type="ECO:0000313" key="2">
    <source>
        <dbReference type="Proteomes" id="UP000000286"/>
    </source>
</evidence>
<dbReference type="HOGENOM" id="CLU_2135489_0_0_1"/>
<accession>C8ZHN2</accession>
<dbReference type="OrthoDB" id="4036900at2759"/>
<name>C8ZHN2_YEAS8</name>
<proteinExistence type="predicted"/>
<evidence type="ECO:0000313" key="1">
    <source>
        <dbReference type="EMBL" id="CAY86207.1"/>
    </source>
</evidence>
<sequence>MKAKDKYKGQTKNEVKSVDMMYLALRRRKNEFTQLHNHADSVADPRSCRPGDNAGREAVPGGVFCACIFQGLPCAKGRDWRSHKNAGWGCDDDDHDNWCHYLSCRKNLSAFAT</sequence>
<dbReference type="Proteomes" id="UP000000286">
    <property type="component" value="Chromosome XV"/>
</dbReference>
<organism evidence="1 2">
    <name type="scientific">Saccharomyces cerevisiae (strain Lalvin EC1118 / Prise de mousse)</name>
    <name type="common">Baker's yeast</name>
    <dbReference type="NCBI Taxonomy" id="643680"/>
    <lineage>
        <taxon>Eukaryota</taxon>
        <taxon>Fungi</taxon>
        <taxon>Dikarya</taxon>
        <taxon>Ascomycota</taxon>
        <taxon>Saccharomycotina</taxon>
        <taxon>Saccharomycetes</taxon>
        <taxon>Saccharomycetales</taxon>
        <taxon>Saccharomycetaceae</taxon>
        <taxon>Saccharomyces</taxon>
    </lineage>
</organism>